<evidence type="ECO:0000313" key="1">
    <source>
        <dbReference type="EMBL" id="MDW9252652.1"/>
    </source>
</evidence>
<sequence length="39" mass="4456">MFEPDATTEAEPIRREQFVARTPARVWAALTEPAALARW</sequence>
<comment type="caution">
    <text evidence="1">The sequence shown here is derived from an EMBL/GenBank/DDBJ whole genome shotgun (WGS) entry which is preliminary data.</text>
</comment>
<reference evidence="1" key="1">
    <citation type="submission" date="2018-08" db="EMBL/GenBank/DDBJ databases">
        <title>Identification of Burkholderia cepacia strains that express a Burkholderia pseudomallei-like capsular polysaccharide.</title>
        <authorList>
            <person name="Burtnick M.N."/>
            <person name="Vongsouvath M."/>
            <person name="Newton P."/>
            <person name="Wuthiekanun V."/>
            <person name="Limmathurotsakul D."/>
            <person name="Brett P.J."/>
            <person name="Chantratita N."/>
            <person name="Dance D.A."/>
        </authorList>
    </citation>
    <scope>NUCLEOTIDE SEQUENCE</scope>
    <source>
        <strain evidence="1">SBXCC001</strain>
    </source>
</reference>
<accession>A0AAW9CQE3</accession>
<gene>
    <name evidence="1" type="ORF">C7S16_6784</name>
</gene>
<protein>
    <recommendedName>
        <fullName evidence="3">Polyketide cyclase</fullName>
    </recommendedName>
</protein>
<dbReference type="AlphaFoldDB" id="A0AAW9CQE3"/>
<dbReference type="EMBL" id="QXCT01000001">
    <property type="protein sequence ID" value="MDW9252652.1"/>
    <property type="molecule type" value="Genomic_DNA"/>
</dbReference>
<proteinExistence type="predicted"/>
<dbReference type="Proteomes" id="UP001272137">
    <property type="component" value="Unassembled WGS sequence"/>
</dbReference>
<dbReference type="InterPro" id="IPR023393">
    <property type="entry name" value="START-like_dom_sf"/>
</dbReference>
<name>A0AAW9CQE3_BURTH</name>
<evidence type="ECO:0008006" key="3">
    <source>
        <dbReference type="Google" id="ProtNLM"/>
    </source>
</evidence>
<evidence type="ECO:0000313" key="2">
    <source>
        <dbReference type="Proteomes" id="UP001272137"/>
    </source>
</evidence>
<dbReference type="Gene3D" id="3.30.530.20">
    <property type="match status" value="1"/>
</dbReference>
<organism evidence="1 2">
    <name type="scientific">Burkholderia thailandensis</name>
    <dbReference type="NCBI Taxonomy" id="57975"/>
    <lineage>
        <taxon>Bacteria</taxon>
        <taxon>Pseudomonadati</taxon>
        <taxon>Pseudomonadota</taxon>
        <taxon>Betaproteobacteria</taxon>
        <taxon>Burkholderiales</taxon>
        <taxon>Burkholderiaceae</taxon>
        <taxon>Burkholderia</taxon>
        <taxon>pseudomallei group</taxon>
    </lineage>
</organism>
<dbReference type="SUPFAM" id="SSF55961">
    <property type="entry name" value="Bet v1-like"/>
    <property type="match status" value="1"/>
</dbReference>